<name>A0A0C7LBK6_PARSO</name>
<evidence type="ECO:0000313" key="2">
    <source>
        <dbReference type="Proteomes" id="UP000049127"/>
    </source>
</evidence>
<organism evidence="1 2">
    <name type="scientific">Paraclostridium sordellii</name>
    <name type="common">Clostridium sordellii</name>
    <dbReference type="NCBI Taxonomy" id="1505"/>
    <lineage>
        <taxon>Bacteria</taxon>
        <taxon>Bacillati</taxon>
        <taxon>Bacillota</taxon>
        <taxon>Clostridia</taxon>
        <taxon>Peptostreptococcales</taxon>
        <taxon>Peptostreptococcaceae</taxon>
        <taxon>Paraclostridium</taxon>
    </lineage>
</organism>
<dbReference type="PANTHER" id="PTHR37841:SF1">
    <property type="entry name" value="DUF3298 DOMAIN-CONTAINING PROTEIN"/>
    <property type="match status" value="1"/>
</dbReference>
<dbReference type="PROSITE" id="PS51257">
    <property type="entry name" value="PROKAR_LIPOPROTEIN"/>
    <property type="match status" value="1"/>
</dbReference>
<dbReference type="EMBL" id="CEKZ01000027">
    <property type="protein sequence ID" value="CEP41847.1"/>
    <property type="molecule type" value="Genomic_DNA"/>
</dbReference>
<dbReference type="Pfam" id="PF14903">
    <property type="entry name" value="WG_beta_rep"/>
    <property type="match status" value="2"/>
</dbReference>
<sequence length="370" mass="42152">MKKIKFVTILIITVIFLYGCNNNDSKSNQLSCSDSKQCTKSDKNLDIEKKFNSLIHELNTVLYPFYDKSSNKLGYMNSKGDVILKPQFDYADMFKDGYAIVRDGDKIGVINNKGEFTIDLSCNEHFNIPSKKNDLNSIIDQIQSNVPYKIKKDNKFYGVVDKDGNYIVSPKYNKIKSYQNTPIELRSDFIALDYPDIYDIFFGDYSVANNGKKDILVNKNGKEISNIPFKNLSLCEDFVLAFNADAEEVSVNIIDLNNINNSKQYFSLSHISNDRAVASNKDGYMLIDNKGNQLTKPFKESQFSILPLYPFSDGQKTFVFDKDGNEFTRFNKSYSTFSVYNENLYLGTNGDGTGEYLNKNGDTIKYFKAS</sequence>
<dbReference type="OrthoDB" id="210273at2"/>
<protein>
    <submittedName>
        <fullName evidence="1">KWG repeat-containing protein</fullName>
    </submittedName>
</protein>
<proteinExistence type="predicted"/>
<dbReference type="RefSeq" id="WP_055343281.1">
    <property type="nucleotide sequence ID" value="NZ_CDNI01000027.1"/>
</dbReference>
<gene>
    <name evidence="1" type="ORF">R28058_32861</name>
</gene>
<evidence type="ECO:0000313" key="1">
    <source>
        <dbReference type="EMBL" id="CEP41847.1"/>
    </source>
</evidence>
<dbReference type="AlphaFoldDB" id="A0A0C7LBK6"/>
<reference evidence="1 2" key="1">
    <citation type="submission" date="2015-01" db="EMBL/GenBank/DDBJ databases">
        <authorList>
            <person name="Aslett A.Martin."/>
            <person name="De Silva Nishadi"/>
        </authorList>
    </citation>
    <scope>NUCLEOTIDE SEQUENCE [LARGE SCALE GENOMIC DNA]</scope>
    <source>
        <strain evidence="1 2">R28058</strain>
    </source>
</reference>
<dbReference type="PANTHER" id="PTHR37841">
    <property type="entry name" value="GLR2918 PROTEIN"/>
    <property type="match status" value="1"/>
</dbReference>
<dbReference type="InterPro" id="IPR032774">
    <property type="entry name" value="WG_beta_rep"/>
</dbReference>
<accession>A0A0C7LBK6</accession>
<dbReference type="Proteomes" id="UP000049127">
    <property type="component" value="Unassembled WGS sequence"/>
</dbReference>